<name>A0A8J4BT54_9CHLO</name>
<feature type="region of interest" description="Disordered" evidence="1">
    <location>
        <begin position="54"/>
        <end position="139"/>
    </location>
</feature>
<dbReference type="EMBL" id="BNCO01000070">
    <property type="protein sequence ID" value="GIL64850.1"/>
    <property type="molecule type" value="Genomic_DNA"/>
</dbReference>
<dbReference type="AlphaFoldDB" id="A0A8J4BT54"/>
<reference evidence="2" key="1">
    <citation type="journal article" date="2021" name="Proc. Natl. Acad. Sci. U.S.A.">
        <title>Three genomes in the algal genus Volvox reveal the fate of a haploid sex-determining region after a transition to homothallism.</title>
        <authorList>
            <person name="Yamamoto K."/>
            <person name="Hamaji T."/>
            <person name="Kawai-Toyooka H."/>
            <person name="Matsuzaki R."/>
            <person name="Takahashi F."/>
            <person name="Nishimura Y."/>
            <person name="Kawachi M."/>
            <person name="Noguchi H."/>
            <person name="Minakuchi Y."/>
            <person name="Umen J.G."/>
            <person name="Toyoda A."/>
            <person name="Nozaki H."/>
        </authorList>
    </citation>
    <scope>NUCLEOTIDE SEQUENCE</scope>
    <source>
        <strain evidence="2">NIES-3780</strain>
    </source>
</reference>
<comment type="caution">
    <text evidence="2">The sequence shown here is derived from an EMBL/GenBank/DDBJ whole genome shotgun (WGS) entry which is preliminary data.</text>
</comment>
<feature type="region of interest" description="Disordered" evidence="1">
    <location>
        <begin position="1"/>
        <end position="33"/>
    </location>
</feature>
<feature type="compositionally biased region" description="Basic and acidic residues" evidence="1">
    <location>
        <begin position="97"/>
        <end position="108"/>
    </location>
</feature>
<protein>
    <submittedName>
        <fullName evidence="2">Uncharacterized protein</fullName>
    </submittedName>
</protein>
<proteinExistence type="predicted"/>
<accession>A0A8J4BT54</accession>
<feature type="compositionally biased region" description="Acidic residues" evidence="1">
    <location>
        <begin position="127"/>
        <end position="139"/>
    </location>
</feature>
<feature type="compositionally biased region" description="Polar residues" evidence="1">
    <location>
        <begin position="54"/>
        <end position="76"/>
    </location>
</feature>
<gene>
    <name evidence="2" type="ORF">Vafri_18727</name>
</gene>
<dbReference type="Proteomes" id="UP000747399">
    <property type="component" value="Unassembled WGS sequence"/>
</dbReference>
<keyword evidence="3" id="KW-1185">Reference proteome</keyword>
<feature type="non-terminal residue" evidence="2">
    <location>
        <position position="139"/>
    </location>
</feature>
<evidence type="ECO:0000313" key="3">
    <source>
        <dbReference type="Proteomes" id="UP000747399"/>
    </source>
</evidence>
<evidence type="ECO:0000256" key="1">
    <source>
        <dbReference type="SAM" id="MobiDB-lite"/>
    </source>
</evidence>
<evidence type="ECO:0000313" key="2">
    <source>
        <dbReference type="EMBL" id="GIL64850.1"/>
    </source>
</evidence>
<organism evidence="2 3">
    <name type="scientific">Volvox africanus</name>
    <dbReference type="NCBI Taxonomy" id="51714"/>
    <lineage>
        <taxon>Eukaryota</taxon>
        <taxon>Viridiplantae</taxon>
        <taxon>Chlorophyta</taxon>
        <taxon>core chlorophytes</taxon>
        <taxon>Chlorophyceae</taxon>
        <taxon>CS clade</taxon>
        <taxon>Chlamydomonadales</taxon>
        <taxon>Volvocaceae</taxon>
        <taxon>Volvox</taxon>
    </lineage>
</organism>
<sequence length="139" mass="15192">MATNPFPAQHKEQLQNQNTSRVLRSPPTATHPLPRSLVLLCSNVYDTFAHKITSSISTHNPKTHTPNPYPLSSTLANYIPTPTPSITATVSPPTARRSHETPLPKPTRDPALLIPSTTRPSPPPLELDPDPDEEGGAWR</sequence>